<dbReference type="InterPro" id="IPR055262">
    <property type="entry name" value="GGT_CS"/>
</dbReference>
<comment type="subunit">
    <text evidence="9">This enzyme consists of two polypeptide chains, which are synthesized in precursor form from a single polypeptide.</text>
</comment>
<sequence>MGVAFGNTAQADESPIFSSKATAQPIWAEHGMVSSQEALASQVGVEILKQGGNAVDAAVAVGFSLAVTLPRAGNIGGGGFMLVHLAKENKTIAIDYREMAPSRAHKDIFIDENGEVNPKLSLQHGLAVGVPGTVMGMELALEKYGTMTLNQVIQPAIKLARDGIKVTSDLANSLSHSYIKERMLGVPASKAVFYKKDGSSYKPNEWLVQADLAHSLELVAEKGSAGFYQGETAKKIVAAVEAAGGIMSLDDLKGYKAVEREPVKGTYRGYDIVSMPPPSSSGVHIIEMLNMLEQYPIGELGHNSAATVHLMAEVMKRAYADRSEYLGDPDFYDVPVKALVDKHYAKQRSKQINADKATPSREIKPGKLLPYESNQTTHYSVVDKWGNAVSNTYTLNFSYGSGIVAAGTGILLNNEMDDFSAKPGTPNGFGLVGGEANAVEGKKRPLSSMTPTIVMKEGKPFLVTGSPGGSRIITTTLQIIMNVIDHGLNIAEATVAPRIHHQWLPDEIRIERSLNVDTRRLLENKGHTLSEQNAMGSTQSIMLTEKGLFGSSDPRRADSAAVGYRRLRLCFIKRMVAATSQMNGWCRLTWLTLWNLLPKKAARAFIRARQQRKLLLR</sequence>
<dbReference type="PROSITE" id="PS00462">
    <property type="entry name" value="G_GLU_TRANSPEPTIDASE"/>
    <property type="match status" value="1"/>
</dbReference>
<evidence type="ECO:0000256" key="7">
    <source>
        <dbReference type="ARBA" id="ARBA00023315"/>
    </source>
</evidence>
<organism evidence="10 11">
    <name type="scientific">Pseudoalteromonas piscicida</name>
    <dbReference type="NCBI Taxonomy" id="43662"/>
    <lineage>
        <taxon>Bacteria</taxon>
        <taxon>Pseudomonadati</taxon>
        <taxon>Pseudomonadota</taxon>
        <taxon>Gammaproteobacteria</taxon>
        <taxon>Alteromonadales</taxon>
        <taxon>Pseudoalteromonadaceae</taxon>
        <taxon>Pseudoalteromonas</taxon>
    </lineage>
</organism>
<dbReference type="PANTHER" id="PTHR43199:SF1">
    <property type="entry name" value="GLUTATHIONE HYDROLASE PROENZYME"/>
    <property type="match status" value="1"/>
</dbReference>
<keyword evidence="11" id="KW-1185">Reference proteome</keyword>
<accession>A0ABM6NA92</accession>
<keyword evidence="6 9" id="KW-0865">Zymogen</keyword>
<dbReference type="SUPFAM" id="SSF56235">
    <property type="entry name" value="N-terminal nucleophile aminohydrolases (Ntn hydrolases)"/>
    <property type="match status" value="1"/>
</dbReference>
<keyword evidence="9" id="KW-0317">Glutathione biosynthesis</keyword>
<keyword evidence="4 9" id="KW-0808">Transferase</keyword>
<dbReference type="InterPro" id="IPR029055">
    <property type="entry name" value="Ntn_hydrolases_N"/>
</dbReference>
<dbReference type="EC" id="3.4.19.13" evidence="9"/>
<comment type="catalytic activity">
    <reaction evidence="8 9">
        <text>an N-terminal (5-L-glutamyl)-[peptide] + an alpha-amino acid = 5-L-glutamyl amino acid + an N-terminal L-alpha-aminoacyl-[peptide]</text>
        <dbReference type="Rhea" id="RHEA:23904"/>
        <dbReference type="Rhea" id="RHEA-COMP:9780"/>
        <dbReference type="Rhea" id="RHEA-COMP:9795"/>
        <dbReference type="ChEBI" id="CHEBI:77644"/>
        <dbReference type="ChEBI" id="CHEBI:78597"/>
        <dbReference type="ChEBI" id="CHEBI:78599"/>
        <dbReference type="ChEBI" id="CHEBI:78608"/>
        <dbReference type="EC" id="2.3.2.2"/>
    </reaction>
</comment>
<dbReference type="InterPro" id="IPR000101">
    <property type="entry name" value="GGT_peptidase"/>
</dbReference>
<comment type="similarity">
    <text evidence="3 9">Belongs to the gamma-glutamyltransferase family.</text>
</comment>
<dbReference type="InterPro" id="IPR051792">
    <property type="entry name" value="GGT_bact"/>
</dbReference>
<evidence type="ECO:0000256" key="4">
    <source>
        <dbReference type="ARBA" id="ARBA00022679"/>
    </source>
</evidence>
<comment type="PTM">
    <text evidence="9">Cleaved by autocatalysis into a large and a small subunit.</text>
</comment>
<name>A0ABM6NA92_PSEO7</name>
<protein>
    <recommendedName>
        <fullName evidence="9">Glutathione hydrolase proenzyme</fullName>
        <ecNumber evidence="9">2.3.2.2</ecNumber>
        <ecNumber evidence="9">3.4.19.13</ecNumber>
    </recommendedName>
    <component>
        <recommendedName>
            <fullName evidence="9">Glutathione hydrolase large chain</fullName>
        </recommendedName>
    </component>
    <component>
        <recommendedName>
            <fullName evidence="9">Glutathione hydrolase small chain</fullName>
        </recommendedName>
    </component>
</protein>
<evidence type="ECO:0000256" key="1">
    <source>
        <dbReference type="ARBA" id="ARBA00001049"/>
    </source>
</evidence>
<evidence type="ECO:0000256" key="8">
    <source>
        <dbReference type="ARBA" id="ARBA00047417"/>
    </source>
</evidence>
<evidence type="ECO:0000313" key="10">
    <source>
        <dbReference type="EMBL" id="ATD05668.1"/>
    </source>
</evidence>
<keyword evidence="7 9" id="KW-0012">Acyltransferase</keyword>
<evidence type="ECO:0000256" key="9">
    <source>
        <dbReference type="RuleBase" id="RU368036"/>
    </source>
</evidence>
<dbReference type="Pfam" id="PF01019">
    <property type="entry name" value="G_glu_transpept"/>
    <property type="match status" value="1"/>
</dbReference>
<dbReference type="InterPro" id="IPR043138">
    <property type="entry name" value="GGT_lsub"/>
</dbReference>
<comment type="catalytic activity">
    <reaction evidence="1 9">
        <text>an S-substituted glutathione + H2O = an S-substituted L-cysteinylglycine + L-glutamate</text>
        <dbReference type="Rhea" id="RHEA:59468"/>
        <dbReference type="ChEBI" id="CHEBI:15377"/>
        <dbReference type="ChEBI" id="CHEBI:29985"/>
        <dbReference type="ChEBI" id="CHEBI:90779"/>
        <dbReference type="ChEBI" id="CHEBI:143103"/>
        <dbReference type="EC" id="3.4.19.13"/>
    </reaction>
</comment>
<evidence type="ECO:0000313" key="11">
    <source>
        <dbReference type="Proteomes" id="UP000016521"/>
    </source>
</evidence>
<dbReference type="EMBL" id="CP011924">
    <property type="protein sequence ID" value="ATD05668.1"/>
    <property type="molecule type" value="Genomic_DNA"/>
</dbReference>
<evidence type="ECO:0000256" key="5">
    <source>
        <dbReference type="ARBA" id="ARBA00022801"/>
    </source>
</evidence>
<gene>
    <name evidence="10" type="primary">ggt</name>
    <name evidence="10" type="ORF">PPIS_a0352</name>
</gene>
<evidence type="ECO:0000256" key="6">
    <source>
        <dbReference type="ARBA" id="ARBA00023145"/>
    </source>
</evidence>
<dbReference type="Proteomes" id="UP000016521">
    <property type="component" value="Chromosome I"/>
</dbReference>
<proteinExistence type="inferred from homology"/>
<dbReference type="EC" id="2.3.2.2" evidence="9"/>
<evidence type="ECO:0000256" key="3">
    <source>
        <dbReference type="ARBA" id="ARBA00009381"/>
    </source>
</evidence>
<evidence type="ECO:0000256" key="2">
    <source>
        <dbReference type="ARBA" id="ARBA00001089"/>
    </source>
</evidence>
<dbReference type="NCBIfam" id="TIGR00066">
    <property type="entry name" value="g_glut_trans"/>
    <property type="match status" value="1"/>
</dbReference>
<dbReference type="Gene3D" id="1.10.246.130">
    <property type="match status" value="1"/>
</dbReference>
<dbReference type="PANTHER" id="PTHR43199">
    <property type="entry name" value="GLUTATHIONE HYDROLASE"/>
    <property type="match status" value="1"/>
</dbReference>
<keyword evidence="5 9" id="KW-0378">Hydrolase</keyword>
<reference evidence="10 11" key="1">
    <citation type="submission" date="2015-06" db="EMBL/GenBank/DDBJ databases">
        <authorList>
            <person name="Xie B.-B."/>
            <person name="Rong J.-C."/>
            <person name="Qin Q.-L."/>
            <person name="Zhang Y.-Z."/>
        </authorList>
    </citation>
    <scope>NUCLEOTIDE SEQUENCE [LARGE SCALE GENOMIC DNA]</scope>
    <source>
        <strain evidence="10 11">JCM 20779</strain>
    </source>
</reference>
<dbReference type="InterPro" id="IPR043137">
    <property type="entry name" value="GGT_ssub_C"/>
</dbReference>
<comment type="pathway">
    <text evidence="9">Sulfur metabolism; glutathione metabolism.</text>
</comment>
<dbReference type="PRINTS" id="PR01210">
    <property type="entry name" value="GGTRANSPTASE"/>
</dbReference>
<comment type="catalytic activity">
    <reaction evidence="2 9">
        <text>glutathione + H2O = L-cysteinylglycine + L-glutamate</text>
        <dbReference type="Rhea" id="RHEA:28807"/>
        <dbReference type="ChEBI" id="CHEBI:15377"/>
        <dbReference type="ChEBI" id="CHEBI:29985"/>
        <dbReference type="ChEBI" id="CHEBI:57925"/>
        <dbReference type="ChEBI" id="CHEBI:61694"/>
        <dbReference type="EC" id="3.4.19.13"/>
    </reaction>
</comment>
<dbReference type="Gene3D" id="3.60.20.40">
    <property type="match status" value="1"/>
</dbReference>